<keyword evidence="2" id="KW-1185">Reference proteome</keyword>
<reference evidence="1" key="1">
    <citation type="journal article" date="2009" name="Rice">
        <title>De Novo Next Generation Sequencing of Plant Genomes.</title>
        <authorList>
            <person name="Rounsley S."/>
            <person name="Marri P.R."/>
            <person name="Yu Y."/>
            <person name="He R."/>
            <person name="Sisneros N."/>
            <person name="Goicoechea J.L."/>
            <person name="Lee S.J."/>
            <person name="Angelova A."/>
            <person name="Kudrna D."/>
            <person name="Luo M."/>
            <person name="Affourtit J."/>
            <person name="Desany B."/>
            <person name="Knight J."/>
            <person name="Niazi F."/>
            <person name="Egholm M."/>
            <person name="Wing R.A."/>
        </authorList>
    </citation>
    <scope>NUCLEOTIDE SEQUENCE [LARGE SCALE GENOMIC DNA]</scope>
    <source>
        <strain evidence="1">cv. IRGC 105608</strain>
    </source>
</reference>
<dbReference type="AlphaFoldDB" id="A0A0D3HTE7"/>
<dbReference type="HOGENOM" id="CLU_2458314_0_0_1"/>
<proteinExistence type="predicted"/>
<organism evidence="1">
    <name type="scientific">Oryza barthii</name>
    <dbReference type="NCBI Taxonomy" id="65489"/>
    <lineage>
        <taxon>Eukaryota</taxon>
        <taxon>Viridiplantae</taxon>
        <taxon>Streptophyta</taxon>
        <taxon>Embryophyta</taxon>
        <taxon>Tracheophyta</taxon>
        <taxon>Spermatophyta</taxon>
        <taxon>Magnoliopsida</taxon>
        <taxon>Liliopsida</taxon>
        <taxon>Poales</taxon>
        <taxon>Poaceae</taxon>
        <taxon>BOP clade</taxon>
        <taxon>Oryzoideae</taxon>
        <taxon>Oryzeae</taxon>
        <taxon>Oryzinae</taxon>
        <taxon>Oryza</taxon>
    </lineage>
</organism>
<dbReference type="Gramene" id="OBART12G08930.1">
    <property type="protein sequence ID" value="OBART12G08930.1"/>
    <property type="gene ID" value="OBART12G08930"/>
</dbReference>
<dbReference type="PaxDb" id="65489-OBART12G08930.1"/>
<accession>A0A0D3HTE7</accession>
<dbReference type="EnsemblPlants" id="OBART12G08930.1">
    <property type="protein sequence ID" value="OBART12G08930.1"/>
    <property type="gene ID" value="OBART12G08930"/>
</dbReference>
<dbReference type="Proteomes" id="UP000026960">
    <property type="component" value="Chromosome 12"/>
</dbReference>
<protein>
    <submittedName>
        <fullName evidence="1">Uncharacterized protein</fullName>
    </submittedName>
</protein>
<sequence>MEGRGAGDRACCTRGEREQPRLQRAEGVGGTAAAFFAMETRDSPTCCVVMEEASRQARCAQGARRKAGTGMAIACTSSPPLCWIAAEHC</sequence>
<name>A0A0D3HTE7_9ORYZ</name>
<evidence type="ECO:0000313" key="1">
    <source>
        <dbReference type="EnsemblPlants" id="OBART12G08930.1"/>
    </source>
</evidence>
<reference evidence="1" key="2">
    <citation type="submission" date="2015-03" db="UniProtKB">
        <authorList>
            <consortium name="EnsemblPlants"/>
        </authorList>
    </citation>
    <scope>IDENTIFICATION</scope>
</reference>
<evidence type="ECO:0000313" key="2">
    <source>
        <dbReference type="Proteomes" id="UP000026960"/>
    </source>
</evidence>